<dbReference type="Gene3D" id="3.90.470.20">
    <property type="entry name" value="4'-phosphopantetheinyl transferase domain"/>
    <property type="match status" value="1"/>
</dbReference>
<evidence type="ECO:0000259" key="3">
    <source>
        <dbReference type="Pfam" id="PF01648"/>
    </source>
</evidence>
<feature type="domain" description="4'-phosphopantetheinyl transferase" evidence="3">
    <location>
        <begin position="103"/>
        <end position="157"/>
    </location>
</feature>
<keyword evidence="2 4" id="KW-0808">Transferase</keyword>
<dbReference type="OrthoDB" id="9808281at2"/>
<dbReference type="AlphaFoldDB" id="Q01XE3"/>
<dbReference type="GO" id="GO:0000287">
    <property type="term" value="F:magnesium ion binding"/>
    <property type="evidence" value="ECO:0007669"/>
    <property type="project" value="InterPro"/>
</dbReference>
<comment type="similarity">
    <text evidence="1">Belongs to the P-Pant transferase superfamily. Gsp/Sfp/HetI/AcpT family.</text>
</comment>
<dbReference type="InterPro" id="IPR037143">
    <property type="entry name" value="4-PPantetheinyl_Trfase_dom_sf"/>
</dbReference>
<dbReference type="Pfam" id="PF01648">
    <property type="entry name" value="ACPS"/>
    <property type="match status" value="1"/>
</dbReference>
<proteinExistence type="inferred from homology"/>
<organism evidence="4">
    <name type="scientific">Solibacter usitatus (strain Ellin6076)</name>
    <dbReference type="NCBI Taxonomy" id="234267"/>
    <lineage>
        <taxon>Bacteria</taxon>
        <taxon>Pseudomonadati</taxon>
        <taxon>Acidobacteriota</taxon>
        <taxon>Terriglobia</taxon>
        <taxon>Bryobacterales</taxon>
        <taxon>Solibacteraceae</taxon>
        <taxon>Candidatus Solibacter</taxon>
    </lineage>
</organism>
<dbReference type="PANTHER" id="PTHR12215">
    <property type="entry name" value="PHOSPHOPANTETHEINE TRANSFERASE"/>
    <property type="match status" value="1"/>
</dbReference>
<dbReference type="KEGG" id="sus:Acid_4713"/>
<dbReference type="GO" id="GO:0019878">
    <property type="term" value="P:lysine biosynthetic process via aminoadipic acid"/>
    <property type="evidence" value="ECO:0007669"/>
    <property type="project" value="TreeGrafter"/>
</dbReference>
<dbReference type="HOGENOM" id="CLU_057011_2_4_0"/>
<evidence type="ECO:0000256" key="2">
    <source>
        <dbReference type="ARBA" id="ARBA00022679"/>
    </source>
</evidence>
<dbReference type="eggNOG" id="COG2091">
    <property type="taxonomic scope" value="Bacteria"/>
</dbReference>
<dbReference type="InterPro" id="IPR050559">
    <property type="entry name" value="P-Pant_transferase_sf"/>
</dbReference>
<dbReference type="GO" id="GO:0008897">
    <property type="term" value="F:holo-[acyl-carrier-protein] synthase activity"/>
    <property type="evidence" value="ECO:0007669"/>
    <property type="project" value="InterPro"/>
</dbReference>
<evidence type="ECO:0000256" key="1">
    <source>
        <dbReference type="ARBA" id="ARBA00010990"/>
    </source>
</evidence>
<name>Q01XE3_SOLUE</name>
<reference evidence="4" key="1">
    <citation type="submission" date="2006-10" db="EMBL/GenBank/DDBJ databases">
        <title>Complete sequence of Solibacter usitatus Ellin6076.</title>
        <authorList>
            <consortium name="US DOE Joint Genome Institute"/>
            <person name="Copeland A."/>
            <person name="Lucas S."/>
            <person name="Lapidus A."/>
            <person name="Barry K."/>
            <person name="Detter J.C."/>
            <person name="Glavina del Rio T."/>
            <person name="Hammon N."/>
            <person name="Israni S."/>
            <person name="Dalin E."/>
            <person name="Tice H."/>
            <person name="Pitluck S."/>
            <person name="Thompson L.S."/>
            <person name="Brettin T."/>
            <person name="Bruce D."/>
            <person name="Han C."/>
            <person name="Tapia R."/>
            <person name="Gilna P."/>
            <person name="Schmutz J."/>
            <person name="Larimer F."/>
            <person name="Land M."/>
            <person name="Hauser L."/>
            <person name="Kyrpides N."/>
            <person name="Mikhailova N."/>
            <person name="Janssen P.H."/>
            <person name="Kuske C.R."/>
            <person name="Richardson P."/>
        </authorList>
    </citation>
    <scope>NUCLEOTIDE SEQUENCE</scope>
    <source>
        <strain evidence="4">Ellin6076</strain>
    </source>
</reference>
<protein>
    <submittedName>
        <fullName evidence="4">4'-phosphopantetheinyl transferase</fullName>
    </submittedName>
</protein>
<gene>
    <name evidence="4" type="ordered locus">Acid_4713</name>
</gene>
<dbReference type="STRING" id="234267.Acid_4713"/>
<sequence length="199" mass="21926">MSSLTLKPFEIHVWRICLDHGDVPAPTPGESARALRLASPICQSRYLRAHGARRAILGRYTNARLDFALHEKGKPYLCHAPELQFNLSHSSDRALVAITLDNPVGVDLERIRPLAEHAAIAERYFPPSERQPGDQEDFFRRWTRYEAVLKAQGVGLYGAGAEVEGEWSVHDLDAGPGFAAAVAAPGEGYSVAVYDYGED</sequence>
<dbReference type="EMBL" id="CP000473">
    <property type="protein sequence ID" value="ABJ85672.1"/>
    <property type="molecule type" value="Genomic_DNA"/>
</dbReference>
<dbReference type="InterPro" id="IPR008278">
    <property type="entry name" value="4-PPantetheinyl_Trfase_dom"/>
</dbReference>
<dbReference type="SUPFAM" id="SSF56214">
    <property type="entry name" value="4'-phosphopantetheinyl transferase"/>
    <property type="match status" value="2"/>
</dbReference>
<dbReference type="GO" id="GO:0005829">
    <property type="term" value="C:cytosol"/>
    <property type="evidence" value="ECO:0007669"/>
    <property type="project" value="TreeGrafter"/>
</dbReference>
<evidence type="ECO:0000313" key="4">
    <source>
        <dbReference type="EMBL" id="ABJ85672.1"/>
    </source>
</evidence>
<dbReference type="PANTHER" id="PTHR12215:SF10">
    <property type="entry name" value="L-AMINOADIPATE-SEMIALDEHYDE DEHYDROGENASE-PHOSPHOPANTETHEINYL TRANSFERASE"/>
    <property type="match status" value="1"/>
</dbReference>
<accession>Q01XE3</accession>
<dbReference type="FunCoup" id="Q01XE3">
    <property type="interactions" value="36"/>
</dbReference>
<dbReference type="InParanoid" id="Q01XE3"/>